<name>F4LVF4_TEPAE</name>
<keyword evidence="2" id="KW-0328">Glycosyltransferase</keyword>
<organism evidence="2 3">
    <name type="scientific">Tepidanaerobacter acetatoxydans (strain DSM 21804 / JCM 16047 / Re1)</name>
    <dbReference type="NCBI Taxonomy" id="1209989"/>
    <lineage>
        <taxon>Bacteria</taxon>
        <taxon>Bacillati</taxon>
        <taxon>Bacillota</taxon>
        <taxon>Clostridia</taxon>
        <taxon>Thermosediminibacterales</taxon>
        <taxon>Tepidanaerobacteraceae</taxon>
        <taxon>Tepidanaerobacter</taxon>
    </lineage>
</organism>
<dbReference type="HOGENOM" id="CLU_083583_0_0_9"/>
<dbReference type="Gene3D" id="3.40.50.2020">
    <property type="match status" value="1"/>
</dbReference>
<keyword evidence="2" id="KW-0808">Transferase</keyword>
<dbReference type="InterPro" id="IPR029057">
    <property type="entry name" value="PRTase-like"/>
</dbReference>
<keyword evidence="3" id="KW-1185">Reference proteome</keyword>
<evidence type="ECO:0000259" key="1">
    <source>
        <dbReference type="Pfam" id="PF00156"/>
    </source>
</evidence>
<dbReference type="eggNOG" id="COG1926">
    <property type="taxonomic scope" value="Bacteria"/>
</dbReference>
<accession>F4LVF4</accession>
<dbReference type="Gene3D" id="3.30.1310.20">
    <property type="entry name" value="PRTase-like"/>
    <property type="match status" value="1"/>
</dbReference>
<dbReference type="GO" id="GO:0016757">
    <property type="term" value="F:glycosyltransferase activity"/>
    <property type="evidence" value="ECO:0007669"/>
    <property type="project" value="UniProtKB-KW"/>
</dbReference>
<dbReference type="RefSeq" id="WP_013777652.1">
    <property type="nucleotide sequence ID" value="NC_015519.1"/>
</dbReference>
<dbReference type="PATRIC" id="fig|1209989.3.peg.638"/>
<protein>
    <submittedName>
        <fullName evidence="2">Phosphoribosyltransferase</fullName>
    </submittedName>
</protein>
<dbReference type="InterPro" id="IPR000836">
    <property type="entry name" value="PRTase_dom"/>
</dbReference>
<dbReference type="SUPFAM" id="SSF53271">
    <property type="entry name" value="PRTase-like"/>
    <property type="match status" value="1"/>
</dbReference>
<dbReference type="STRING" id="1209989.TepRe1_0541"/>
<dbReference type="AlphaFoldDB" id="F4LVF4"/>
<dbReference type="EMBL" id="HF563609">
    <property type="protein sequence ID" value="CCP25282.1"/>
    <property type="molecule type" value="Genomic_DNA"/>
</dbReference>
<dbReference type="Pfam" id="PF00156">
    <property type="entry name" value="Pribosyltran"/>
    <property type="match status" value="1"/>
</dbReference>
<dbReference type="OrthoDB" id="9810066at2"/>
<dbReference type="Proteomes" id="UP000010802">
    <property type="component" value="Chromosome"/>
</dbReference>
<gene>
    <name evidence="2" type="ordered locus">TEPIRE1_0591</name>
</gene>
<proteinExistence type="predicted"/>
<dbReference type="KEGG" id="tae:TepiRe1_0591"/>
<accession>L0S0G0</accession>
<evidence type="ECO:0000313" key="3">
    <source>
        <dbReference type="Proteomes" id="UP000010802"/>
    </source>
</evidence>
<evidence type="ECO:0000313" key="2">
    <source>
        <dbReference type="EMBL" id="CCP25282.1"/>
    </source>
</evidence>
<feature type="domain" description="Phosphoribosyltransferase" evidence="1">
    <location>
        <begin position="5"/>
        <end position="170"/>
    </location>
</feature>
<sequence>MFQDRYDAGIRLAEKLQKYKDDSNTIVFAIPRGGVIVADVVCDQLNLPMDIVVTRKIGAPFNEEFAIGAVDSKGGKILNHNAINMIRVNDEYIEKEAKRKAEEARARLKKYRGSDEYGSLSGKKVLLVDDGIATGYTVMAAINFLRELNPIKLILCTPVIAPDTLTEMEKLVDEPVWLISEEPFYAVGQFYKNFSQVSDEEVIRVLNKRKFSRDN</sequence>
<reference evidence="3" key="1">
    <citation type="journal article" date="2013" name="Genome Announc.">
        <title>First genome sequence of a syntrophic acetate-oxidizing bacterium, Tepidanaerobacter acetatoxydans strain Re1.</title>
        <authorList>
            <person name="Manzoor S."/>
            <person name="Bongcam-Rudloff E."/>
            <person name="Schnurer A."/>
            <person name="Muller B."/>
        </authorList>
    </citation>
    <scope>NUCLEOTIDE SEQUENCE [LARGE SCALE GENOMIC DNA]</scope>
    <source>
        <strain evidence="3">Re1</strain>
    </source>
</reference>
<dbReference type="CDD" id="cd06223">
    <property type="entry name" value="PRTases_typeI"/>
    <property type="match status" value="1"/>
</dbReference>
<dbReference type="KEGG" id="tep:TepRe1_0541"/>